<proteinExistence type="predicted"/>
<dbReference type="Ensembl" id="ENSPSTT00000022700.1">
    <property type="protein sequence ID" value="ENSPSTP00000021617.1"/>
    <property type="gene ID" value="ENSPSTG00000015782.1"/>
</dbReference>
<keyword evidence="3" id="KW-1185">Reference proteome</keyword>
<dbReference type="AlphaFoldDB" id="A0A8C9FWY9"/>
<dbReference type="PANTHER" id="PTHR34756:SF1">
    <property type="entry name" value="CELL DIVISION CYCLE-ASSOCIATED PROTEIN 3"/>
    <property type="match status" value="1"/>
</dbReference>
<evidence type="ECO:0000256" key="1">
    <source>
        <dbReference type="SAM" id="MobiDB-lite"/>
    </source>
</evidence>
<feature type="region of interest" description="Disordered" evidence="1">
    <location>
        <begin position="1"/>
        <end position="111"/>
    </location>
</feature>
<dbReference type="InterPro" id="IPR038832">
    <property type="entry name" value="CDCA3"/>
</dbReference>
<evidence type="ECO:0000313" key="3">
    <source>
        <dbReference type="Proteomes" id="UP000694428"/>
    </source>
</evidence>
<sequence length="284" mass="30231">MGRCHRGRAGDLNRGSAAGWAPRGSTPTAMGASGSAPTTPVPGPLRNRHLAHVSDPRSPSAGILRTPIEVVSSPAGSPQPGPTQVGAQDADPRSPTPGISRTPMKDTPSDSVECLVRQLGEAFAVETVPPEPQLPAAVRPLEEPAVRGAVELQPERGLQPGCEATARPHRCAGPGLGSKHVRRKASNKILATSGGIARSPFSILQDDNSPSAPVQRQVNLGASYCGRERGLKQQIFPFPLLYSLRMELWPPKPVEPGDILRKLLWDDLKPLDPLQILFHSCIFN</sequence>
<organism evidence="2 3">
    <name type="scientific">Pavo cristatus</name>
    <name type="common">Indian peafowl</name>
    <name type="synonym">Blue peafowl</name>
    <dbReference type="NCBI Taxonomy" id="9049"/>
    <lineage>
        <taxon>Eukaryota</taxon>
        <taxon>Metazoa</taxon>
        <taxon>Chordata</taxon>
        <taxon>Craniata</taxon>
        <taxon>Vertebrata</taxon>
        <taxon>Euteleostomi</taxon>
        <taxon>Archelosauria</taxon>
        <taxon>Archosauria</taxon>
        <taxon>Dinosauria</taxon>
        <taxon>Saurischia</taxon>
        <taxon>Theropoda</taxon>
        <taxon>Coelurosauria</taxon>
        <taxon>Aves</taxon>
        <taxon>Neognathae</taxon>
        <taxon>Galloanserae</taxon>
        <taxon>Galliformes</taxon>
        <taxon>Phasianidae</taxon>
        <taxon>Phasianinae</taxon>
        <taxon>Pavo</taxon>
    </lineage>
</organism>
<reference evidence="2" key="2">
    <citation type="submission" date="2025-09" db="UniProtKB">
        <authorList>
            <consortium name="Ensembl"/>
        </authorList>
    </citation>
    <scope>IDENTIFICATION</scope>
</reference>
<reference evidence="2" key="1">
    <citation type="submission" date="2025-08" db="UniProtKB">
        <authorList>
            <consortium name="Ensembl"/>
        </authorList>
    </citation>
    <scope>IDENTIFICATION</scope>
</reference>
<dbReference type="PANTHER" id="PTHR34756">
    <property type="entry name" value="CELL DIVISION CYCLE-ASSOCIATED PROTEIN 3"/>
    <property type="match status" value="1"/>
</dbReference>
<dbReference type="Proteomes" id="UP000694428">
    <property type="component" value="Unplaced"/>
</dbReference>
<protein>
    <submittedName>
        <fullName evidence="2">Uncharacterized protein</fullName>
    </submittedName>
</protein>
<name>A0A8C9FWY9_PAVCR</name>
<accession>A0A8C9FWY9</accession>
<feature type="region of interest" description="Disordered" evidence="1">
    <location>
        <begin position="159"/>
        <end position="179"/>
    </location>
</feature>
<evidence type="ECO:0000313" key="2">
    <source>
        <dbReference type="Ensembl" id="ENSPSTP00000021617.1"/>
    </source>
</evidence>